<dbReference type="Proteomes" id="UP000267628">
    <property type="component" value="Segment"/>
</dbReference>
<gene>
    <name evidence="2" type="primary">40</name>
    <name evidence="2" type="ORF">PBI_NANDITA_40</name>
</gene>
<organism evidence="2 3">
    <name type="scientific">Arthrobacter phage Nandita</name>
    <dbReference type="NCBI Taxonomy" id="2419963"/>
    <lineage>
        <taxon>Viruses</taxon>
        <taxon>Duplodnaviria</taxon>
        <taxon>Heunggongvirae</taxon>
        <taxon>Uroviricota</taxon>
        <taxon>Caudoviricetes</taxon>
        <taxon>Daemsvirinae</taxon>
        <taxon>Nanditavirus</taxon>
        <taxon>Nanditavirus nandita</taxon>
    </lineage>
</organism>
<feature type="compositionally biased region" description="Polar residues" evidence="1">
    <location>
        <begin position="91"/>
        <end position="106"/>
    </location>
</feature>
<reference evidence="2 3" key="1">
    <citation type="submission" date="2018-09" db="EMBL/GenBank/DDBJ databases">
        <authorList>
            <person name="Zack K."/>
            <person name="Stoner T.H."/>
            <person name="Garlena R.A."/>
            <person name="Russell D.A."/>
            <person name="Pope W.H."/>
            <person name="Jacobs-Sera D."/>
            <person name="Hatfull G.F."/>
        </authorList>
    </citation>
    <scope>NUCLEOTIDE SEQUENCE [LARGE SCALE GENOMIC DNA]</scope>
</reference>
<evidence type="ECO:0000256" key="1">
    <source>
        <dbReference type="SAM" id="MobiDB-lite"/>
    </source>
</evidence>
<name>A0A3G2KI75_9CAUD</name>
<accession>A0A3G2KI75</accession>
<evidence type="ECO:0000313" key="2">
    <source>
        <dbReference type="EMBL" id="AYN58689.1"/>
    </source>
</evidence>
<feature type="region of interest" description="Disordered" evidence="1">
    <location>
        <begin position="89"/>
        <end position="129"/>
    </location>
</feature>
<feature type="compositionally biased region" description="Polar residues" evidence="1">
    <location>
        <begin position="116"/>
        <end position="129"/>
    </location>
</feature>
<keyword evidence="3" id="KW-1185">Reference proteome</keyword>
<dbReference type="RefSeq" id="YP_010760868.1">
    <property type="nucleotide sequence ID" value="NC_073588.1"/>
</dbReference>
<dbReference type="KEGG" id="vg:80033966"/>
<evidence type="ECO:0000313" key="3">
    <source>
        <dbReference type="Proteomes" id="UP000267628"/>
    </source>
</evidence>
<proteinExistence type="predicted"/>
<dbReference type="GeneID" id="80033966"/>
<sequence length="129" mass="13878">MFTRKSNPVESKKCQHLQWAQPGRQICTHTALSPCWLGMPPLPRSNALSQITSRPATDVTDAVSSCPDFCLQVRNPASAALCFWPGPEGRSLTSQTPSAPSAVTGKTKTKGPAKQALTSQNFQIIGQQN</sequence>
<dbReference type="EMBL" id="MH834621">
    <property type="protein sequence ID" value="AYN58689.1"/>
    <property type="molecule type" value="Genomic_DNA"/>
</dbReference>
<protein>
    <submittedName>
        <fullName evidence="2">Uncharacterized protein</fullName>
    </submittedName>
</protein>